<evidence type="ECO:0000256" key="1">
    <source>
        <dbReference type="SAM" id="MobiDB-lite"/>
    </source>
</evidence>
<dbReference type="Proteomes" id="UP000688137">
    <property type="component" value="Unassembled WGS sequence"/>
</dbReference>
<evidence type="ECO:0000313" key="4">
    <source>
        <dbReference type="EMBL" id="CAD8118821.1"/>
    </source>
</evidence>
<evidence type="ECO:0000259" key="3">
    <source>
        <dbReference type="PROSITE" id="PS51468"/>
    </source>
</evidence>
<dbReference type="InterPro" id="IPR002035">
    <property type="entry name" value="VWF_A"/>
</dbReference>
<feature type="domain" description="VIT" evidence="3">
    <location>
        <begin position="15"/>
        <end position="146"/>
    </location>
</feature>
<dbReference type="OMA" id="MDMVMIN"/>
<keyword evidence="5" id="KW-1185">Reference proteome</keyword>
<protein>
    <submittedName>
        <fullName evidence="4">Uncharacterized protein</fullName>
    </submittedName>
</protein>
<organism evidence="4 5">
    <name type="scientific">Paramecium primaurelia</name>
    <dbReference type="NCBI Taxonomy" id="5886"/>
    <lineage>
        <taxon>Eukaryota</taxon>
        <taxon>Sar</taxon>
        <taxon>Alveolata</taxon>
        <taxon>Ciliophora</taxon>
        <taxon>Intramacronucleata</taxon>
        <taxon>Oligohymenophorea</taxon>
        <taxon>Peniculida</taxon>
        <taxon>Parameciidae</taxon>
        <taxon>Paramecium</taxon>
    </lineage>
</organism>
<dbReference type="PANTHER" id="PTHR45737">
    <property type="entry name" value="VON WILLEBRAND FACTOR A DOMAIN-CONTAINING PROTEIN 5A"/>
    <property type="match status" value="1"/>
</dbReference>
<evidence type="ECO:0000313" key="5">
    <source>
        <dbReference type="Proteomes" id="UP000688137"/>
    </source>
</evidence>
<dbReference type="SMART" id="SM00327">
    <property type="entry name" value="VWA"/>
    <property type="match status" value="1"/>
</dbReference>
<feature type="compositionally biased region" description="Acidic residues" evidence="1">
    <location>
        <begin position="672"/>
        <end position="685"/>
    </location>
</feature>
<proteinExistence type="predicted"/>
<evidence type="ECO:0000259" key="2">
    <source>
        <dbReference type="PROSITE" id="PS50234"/>
    </source>
</evidence>
<dbReference type="PANTHER" id="PTHR45737:SF6">
    <property type="entry name" value="VON WILLEBRAND FACTOR A DOMAIN-CONTAINING PROTEIN 5A"/>
    <property type="match status" value="1"/>
</dbReference>
<reference evidence="4" key="1">
    <citation type="submission" date="2021-01" db="EMBL/GenBank/DDBJ databases">
        <authorList>
            <consortium name="Genoscope - CEA"/>
            <person name="William W."/>
        </authorList>
    </citation>
    <scope>NUCLEOTIDE SEQUENCE</scope>
</reference>
<dbReference type="PROSITE" id="PS50234">
    <property type="entry name" value="VWFA"/>
    <property type="match status" value="1"/>
</dbReference>
<gene>
    <name evidence="4" type="ORF">PPRIM_AZ9-3.1.T2640002</name>
</gene>
<accession>A0A8S1QT70</accession>
<sequence length="928" mass="107332">MKKNGLSTITKKQAQPIIVCYDSKTKLPIELKQVQYTVNIQPGLAVVHICQIYSTEQNKDQCELEYLFTIDQNSAVTKMIVELGDQKVYGIVKELEEAKKEYEKGIQEGKTMVLSQEDSKISNIKKVKIGCLSPGKSLKIQFEYIQQLQVFLNQFWKLELSSMVDTSYLVVNKLKNTSKNYAQQYSFVKNHVNIQAMKLNYKQNITVIINMQKPITYAKSPTHSIVLNSDINVKEKQIDLQTPQNQLIITLDTNDPENMAPNKKFELLFSSNDVNNPYAILSHTNNDALQHIKYCATLTLIPKFNEFPIDDAYQSYINGLNLSQYSKIQKGCYLFFIDRSGSMEGIRIEKAKQSLILFLKSLPEDCTFNVISFGSDVEKMFDIEQAYNQHTLNQAIKQVQEMNADLGGTDILKALSQGIYNENYQKNKHHSETLNAFLLTDGEDSPQKIIKLVSKNQRPETRIYTLGIGNHCSEYLVQTLAEVGNGKCQLVGDNEDINSKVIDLLEDSLTYYLKGFSLIHNIDKISQIIPDPKSITQLKKNQELTLQILFSKKQKKENLEFKINCFDPQMNKQISYEVKMNLNSSKENEYFHKIAAHRLIRYYEKSISQQAKQMDMVMINEKCIKDLDIINLSLQNQILCSKTAFICEVCQNEQNLQALIKKKLTINKSYEENNEEDEGEDEDEDIPKSTNKGMKLCLKKKNIQTSNKMIMNQLPKQQMLMCCFQNSRLKQKKCKKVAVEEDSDDLMLEQNLQKMGEDEDLMFELKSQKMAEEEDSEDLKFQSKCKKMVEEEDSEKNYSQSESQKQPKKLLPKQSILCAPKPKILQEDQQMLAYFELIDCMQANGSFLLEIHIEDSLKLSKIENKYHLEDLCWPTVVSLFYLELFCQDSKSSWQLIYNKAINYLQKKGVNYFQIKTECISDYRKLFQN</sequence>
<dbReference type="Pfam" id="PF08487">
    <property type="entry name" value="VIT"/>
    <property type="match status" value="1"/>
</dbReference>
<dbReference type="AlphaFoldDB" id="A0A8S1QT70"/>
<dbReference type="InterPro" id="IPR013694">
    <property type="entry name" value="VIT"/>
</dbReference>
<dbReference type="Pfam" id="PF13768">
    <property type="entry name" value="VWA_3"/>
    <property type="match status" value="1"/>
</dbReference>
<name>A0A8S1QT70_PARPR</name>
<comment type="caution">
    <text evidence="4">The sequence shown here is derived from an EMBL/GenBank/DDBJ whole genome shotgun (WGS) entry which is preliminary data.</text>
</comment>
<feature type="domain" description="VWFA" evidence="2">
    <location>
        <begin position="332"/>
        <end position="509"/>
    </location>
</feature>
<feature type="region of interest" description="Disordered" evidence="1">
    <location>
        <begin position="671"/>
        <end position="690"/>
    </location>
</feature>
<dbReference type="EMBL" id="CAJJDM010000273">
    <property type="protein sequence ID" value="CAD8118821.1"/>
    <property type="molecule type" value="Genomic_DNA"/>
</dbReference>
<dbReference type="PROSITE" id="PS51468">
    <property type="entry name" value="VIT"/>
    <property type="match status" value="1"/>
</dbReference>